<accession>A0A9X3B7X3</accession>
<comment type="caution">
    <text evidence="2">The sequence shown here is derived from an EMBL/GenBank/DDBJ whole genome shotgun (WGS) entry which is preliminary data.</text>
</comment>
<dbReference type="PROSITE" id="PS51257">
    <property type="entry name" value="PROKAR_LIPOPROTEIN"/>
    <property type="match status" value="1"/>
</dbReference>
<reference evidence="2" key="2">
    <citation type="submission" date="2023-04" db="EMBL/GenBank/DDBJ databases">
        <title>Paracnuella aquatica gen. nov., sp. nov., a member of the family Chitinophagaceae isolated from a hot spring.</title>
        <authorList>
            <person name="Wang C."/>
        </authorList>
    </citation>
    <scope>NUCLEOTIDE SEQUENCE</scope>
    <source>
        <strain evidence="2">LB-8</strain>
    </source>
</reference>
<dbReference type="RefSeq" id="WP_279296433.1">
    <property type="nucleotide sequence ID" value="NZ_JAOTIF010000003.1"/>
</dbReference>
<protein>
    <recommendedName>
        <fullName evidence="4">Beta-lactamase-inhibitor-like PepSY-like domain-containing protein</fullName>
    </recommendedName>
</protein>
<sequence length="186" mass="21027">MKKAIIARLIGLSTLLVSTSCSFAQTAATLSSTNGIQKTKLANTLNSTKPNKESRALAINEVSSKAVRTFERYFKNVTNLQWFSIYKNKYLATFTTNEGRNARALIAQNGYIYYAISYGNEENLSKEQKNQIKFSYIDYTISKVSEVSIGSVKAWVINLEDKDNLVIVRLTQDGMLDELEHYQKQL</sequence>
<gene>
    <name evidence="2" type="ORF">OCK74_07675</name>
</gene>
<name>A0A9X3B7X3_9BACT</name>
<organism evidence="2 3">
    <name type="scientific">Paraflavisolibacter caeni</name>
    <dbReference type="NCBI Taxonomy" id="2982496"/>
    <lineage>
        <taxon>Bacteria</taxon>
        <taxon>Pseudomonadati</taxon>
        <taxon>Bacteroidota</taxon>
        <taxon>Chitinophagia</taxon>
        <taxon>Chitinophagales</taxon>
        <taxon>Chitinophagaceae</taxon>
        <taxon>Paraflavisolibacter</taxon>
    </lineage>
</organism>
<dbReference type="AlphaFoldDB" id="A0A9X3B7X3"/>
<evidence type="ECO:0000313" key="2">
    <source>
        <dbReference type="EMBL" id="MCU7548991.1"/>
    </source>
</evidence>
<dbReference type="Proteomes" id="UP001155483">
    <property type="component" value="Unassembled WGS sequence"/>
</dbReference>
<keyword evidence="3" id="KW-1185">Reference proteome</keyword>
<proteinExistence type="predicted"/>
<feature type="signal peptide" evidence="1">
    <location>
        <begin position="1"/>
        <end position="24"/>
    </location>
</feature>
<evidence type="ECO:0008006" key="4">
    <source>
        <dbReference type="Google" id="ProtNLM"/>
    </source>
</evidence>
<keyword evidence="1" id="KW-0732">Signal</keyword>
<evidence type="ECO:0000313" key="3">
    <source>
        <dbReference type="Proteomes" id="UP001155483"/>
    </source>
</evidence>
<evidence type="ECO:0000256" key="1">
    <source>
        <dbReference type="SAM" id="SignalP"/>
    </source>
</evidence>
<dbReference type="EMBL" id="JAOTIF010000003">
    <property type="protein sequence ID" value="MCU7548991.1"/>
    <property type="molecule type" value="Genomic_DNA"/>
</dbReference>
<reference evidence="2" key="1">
    <citation type="submission" date="2022-09" db="EMBL/GenBank/DDBJ databases">
        <authorList>
            <person name="Yuan C."/>
            <person name="Ke Z."/>
        </authorList>
    </citation>
    <scope>NUCLEOTIDE SEQUENCE</scope>
    <source>
        <strain evidence="2">LB-8</strain>
    </source>
</reference>
<feature type="chain" id="PRO_5040965497" description="Beta-lactamase-inhibitor-like PepSY-like domain-containing protein" evidence="1">
    <location>
        <begin position="25"/>
        <end position="186"/>
    </location>
</feature>